<gene>
    <name evidence="5" type="primary">PEX11</name>
    <name evidence="5" type="ORF">LTR77_010366</name>
</gene>
<evidence type="ECO:0000256" key="2">
    <source>
        <dbReference type="ARBA" id="ARBA00023136"/>
    </source>
</evidence>
<protein>
    <submittedName>
        <fullName evidence="5">Peroxisomal membrane protein PMP27</fullName>
    </submittedName>
</protein>
<sequence>MVVDALIYHPLVSHYNKFVATTVGRDKTLRTIQYFSRFLAWYTYRTNHPQATVALFDNLKKNFSNVRKCLRLGKFVEHFKAAAVASDSKSLDPVLKYLAVGRQLGYAFYLSFDALTYVDQVGIRKFEGAARLQKEAYRAWLAGLLCNVAAGVYTLYKMQGEMKRQGESGDAEKHVEVKRLERERTATQLQLVSDLCDATVPSSALGYANFDDGIVGLAGTTSSLIGLTAQWAKTA</sequence>
<dbReference type="Proteomes" id="UP001337655">
    <property type="component" value="Unassembled WGS sequence"/>
</dbReference>
<name>A0AAV9NWV6_9PEZI</name>
<dbReference type="PANTHER" id="PTHR12652:SF50">
    <property type="entry name" value="PEROXIN 11"/>
    <property type="match status" value="1"/>
</dbReference>
<comment type="caution">
    <text evidence="5">The sequence shown here is derived from an EMBL/GenBank/DDBJ whole genome shotgun (WGS) entry which is preliminary data.</text>
</comment>
<keyword evidence="1" id="KW-0962">Peroxisome biogenesis</keyword>
<dbReference type="PANTHER" id="PTHR12652">
    <property type="entry name" value="PEROXISOMAL BIOGENESIS FACTOR 11"/>
    <property type="match status" value="1"/>
</dbReference>
<keyword evidence="6" id="KW-1185">Reference proteome</keyword>
<keyword evidence="3" id="KW-0576">Peroxisome</keyword>
<dbReference type="AlphaFoldDB" id="A0AAV9NWV6"/>
<proteinExistence type="predicted"/>
<evidence type="ECO:0000256" key="1">
    <source>
        <dbReference type="ARBA" id="ARBA00022593"/>
    </source>
</evidence>
<evidence type="ECO:0000313" key="6">
    <source>
        <dbReference type="Proteomes" id="UP001337655"/>
    </source>
</evidence>
<accession>A0AAV9NWV6</accession>
<dbReference type="InterPro" id="IPR008733">
    <property type="entry name" value="PEX11"/>
</dbReference>
<dbReference type="GeneID" id="89931695"/>
<keyword evidence="2" id="KW-0472">Membrane</keyword>
<comment type="subcellular location">
    <subcellularLocation>
        <location evidence="4">Peroxisome membrane</location>
    </subcellularLocation>
</comment>
<dbReference type="EMBL" id="JAVRRT010000022">
    <property type="protein sequence ID" value="KAK5163970.1"/>
    <property type="molecule type" value="Genomic_DNA"/>
</dbReference>
<evidence type="ECO:0000313" key="5">
    <source>
        <dbReference type="EMBL" id="KAK5163970.1"/>
    </source>
</evidence>
<reference evidence="5 6" key="1">
    <citation type="submission" date="2023-08" db="EMBL/GenBank/DDBJ databases">
        <title>Black Yeasts Isolated from many extreme environments.</title>
        <authorList>
            <person name="Coleine C."/>
            <person name="Stajich J.E."/>
            <person name="Selbmann L."/>
        </authorList>
    </citation>
    <scope>NUCLEOTIDE SEQUENCE [LARGE SCALE GENOMIC DNA]</scope>
    <source>
        <strain evidence="5 6">CCFEE 5935</strain>
    </source>
</reference>
<dbReference type="GO" id="GO:0016559">
    <property type="term" value="P:peroxisome fission"/>
    <property type="evidence" value="ECO:0007669"/>
    <property type="project" value="InterPro"/>
</dbReference>
<dbReference type="GO" id="GO:0005778">
    <property type="term" value="C:peroxisomal membrane"/>
    <property type="evidence" value="ECO:0007669"/>
    <property type="project" value="UniProtKB-SubCell"/>
</dbReference>
<evidence type="ECO:0000256" key="4">
    <source>
        <dbReference type="ARBA" id="ARBA00046271"/>
    </source>
</evidence>
<dbReference type="Pfam" id="PF05648">
    <property type="entry name" value="PEX11"/>
    <property type="match status" value="1"/>
</dbReference>
<evidence type="ECO:0000256" key="3">
    <source>
        <dbReference type="ARBA" id="ARBA00023140"/>
    </source>
</evidence>
<dbReference type="RefSeq" id="XP_064654334.1">
    <property type="nucleotide sequence ID" value="XM_064807587.1"/>
</dbReference>
<organism evidence="5 6">
    <name type="scientific">Saxophila tyrrhenica</name>
    <dbReference type="NCBI Taxonomy" id="1690608"/>
    <lineage>
        <taxon>Eukaryota</taxon>
        <taxon>Fungi</taxon>
        <taxon>Dikarya</taxon>
        <taxon>Ascomycota</taxon>
        <taxon>Pezizomycotina</taxon>
        <taxon>Dothideomycetes</taxon>
        <taxon>Dothideomycetidae</taxon>
        <taxon>Mycosphaerellales</taxon>
        <taxon>Extremaceae</taxon>
        <taxon>Saxophila</taxon>
    </lineage>
</organism>